<dbReference type="PANTHER" id="PTHR28661:SF1">
    <property type="entry name" value="MICROTUBULE NUCLEATION FACTOR SSNA1"/>
    <property type="match status" value="1"/>
</dbReference>
<evidence type="ECO:0000313" key="2">
    <source>
        <dbReference type="EMBL" id="KAF7274049.1"/>
    </source>
</evidence>
<keyword evidence="3" id="KW-1185">Reference proteome</keyword>
<dbReference type="OrthoDB" id="295355at2759"/>
<reference evidence="2" key="1">
    <citation type="submission" date="2020-08" db="EMBL/GenBank/DDBJ databases">
        <title>Genome sequencing and assembly of the red palm weevil Rhynchophorus ferrugineus.</title>
        <authorList>
            <person name="Dias G.B."/>
            <person name="Bergman C.M."/>
            <person name="Manee M."/>
        </authorList>
    </citation>
    <scope>NUCLEOTIDE SEQUENCE</scope>
    <source>
        <strain evidence="2">AA-2017</strain>
        <tissue evidence="2">Whole larva</tissue>
    </source>
</reference>
<dbReference type="PANTHER" id="PTHR28661">
    <property type="entry name" value="SJOEGREN SYNDROME NUCLEAR AUTOANTIGEN 1"/>
    <property type="match status" value="1"/>
</dbReference>
<proteinExistence type="predicted"/>
<organism evidence="2 3">
    <name type="scientific">Rhynchophorus ferrugineus</name>
    <name type="common">Red palm weevil</name>
    <name type="synonym">Curculio ferrugineus</name>
    <dbReference type="NCBI Taxonomy" id="354439"/>
    <lineage>
        <taxon>Eukaryota</taxon>
        <taxon>Metazoa</taxon>
        <taxon>Ecdysozoa</taxon>
        <taxon>Arthropoda</taxon>
        <taxon>Hexapoda</taxon>
        <taxon>Insecta</taxon>
        <taxon>Pterygota</taxon>
        <taxon>Neoptera</taxon>
        <taxon>Endopterygota</taxon>
        <taxon>Coleoptera</taxon>
        <taxon>Polyphaga</taxon>
        <taxon>Cucujiformia</taxon>
        <taxon>Curculionidae</taxon>
        <taxon>Dryophthorinae</taxon>
        <taxon>Rhynchophorus</taxon>
    </lineage>
</organism>
<keyword evidence="1" id="KW-0175">Coiled coil</keyword>
<sequence length="122" mass="14145">MSEHGAALQTYNQELVKCLEQLKVKRTELVEIIRREEAEKMVLEKNIRALQEKLANLHNTLQHHRTVCENYDRTINETESGFKKILESSQALLQVAQHEASKLCTTNDDTLVFVQYVKDNGY</sequence>
<evidence type="ECO:0000256" key="1">
    <source>
        <dbReference type="SAM" id="Coils"/>
    </source>
</evidence>
<dbReference type="Proteomes" id="UP000625711">
    <property type="component" value="Unassembled WGS sequence"/>
</dbReference>
<dbReference type="GO" id="GO:0005813">
    <property type="term" value="C:centrosome"/>
    <property type="evidence" value="ECO:0007669"/>
    <property type="project" value="TreeGrafter"/>
</dbReference>
<dbReference type="EMBL" id="JAACXV010013109">
    <property type="protein sequence ID" value="KAF7274049.1"/>
    <property type="molecule type" value="Genomic_DNA"/>
</dbReference>
<protein>
    <submittedName>
        <fullName evidence="2">Uncharacterized protein</fullName>
    </submittedName>
</protein>
<dbReference type="InterPro" id="IPR033362">
    <property type="entry name" value="SSNA1_fam"/>
</dbReference>
<accession>A0A834MDD6</accession>
<evidence type="ECO:0000313" key="3">
    <source>
        <dbReference type="Proteomes" id="UP000625711"/>
    </source>
</evidence>
<gene>
    <name evidence="2" type="ORF">GWI33_013269</name>
</gene>
<name>A0A834MDD6_RHYFE</name>
<feature type="coiled-coil region" evidence="1">
    <location>
        <begin position="19"/>
        <end position="67"/>
    </location>
</feature>
<comment type="caution">
    <text evidence="2">The sequence shown here is derived from an EMBL/GenBank/DDBJ whole genome shotgun (WGS) entry which is preliminary data.</text>
</comment>
<dbReference type="GO" id="GO:0036064">
    <property type="term" value="C:ciliary basal body"/>
    <property type="evidence" value="ECO:0007669"/>
    <property type="project" value="TreeGrafter"/>
</dbReference>
<dbReference type="AlphaFoldDB" id="A0A834MDD6"/>